<name>A0A133XSH9_9ACTN</name>
<feature type="binding site" evidence="12">
    <location>
        <position position="470"/>
    </location>
    <ligand>
        <name>Zn(2+)</name>
        <dbReference type="ChEBI" id="CHEBI:29105"/>
        <label>1</label>
    </ligand>
</feature>
<evidence type="ECO:0000256" key="8">
    <source>
        <dbReference type="ARBA" id="ARBA00022840"/>
    </source>
</evidence>
<dbReference type="GO" id="GO:0006269">
    <property type="term" value="P:DNA replication, synthesis of primer"/>
    <property type="evidence" value="ECO:0007669"/>
    <property type="project" value="UniProtKB-KW"/>
</dbReference>
<dbReference type="PATRIC" id="fig|1393034.3.peg.1102"/>
<keyword evidence="4 12" id="KW-0547">Nucleotide-binding</keyword>
<dbReference type="HAMAP" id="MF_00983">
    <property type="entry name" value="PriA"/>
    <property type="match status" value="1"/>
</dbReference>
<evidence type="ECO:0000256" key="4">
    <source>
        <dbReference type="ARBA" id="ARBA00022741"/>
    </source>
</evidence>
<dbReference type="InterPro" id="IPR005259">
    <property type="entry name" value="PriA"/>
</dbReference>
<keyword evidence="1 12" id="KW-0639">Primosome</keyword>
<feature type="binding site" evidence="12">
    <location>
        <position position="513"/>
    </location>
    <ligand>
        <name>Zn(2+)</name>
        <dbReference type="ChEBI" id="CHEBI:29105"/>
        <label>1</label>
    </ligand>
</feature>
<dbReference type="InterPro" id="IPR041222">
    <property type="entry name" value="PriA_3primeBD"/>
</dbReference>
<dbReference type="InterPro" id="IPR001650">
    <property type="entry name" value="Helicase_C-like"/>
</dbReference>
<comment type="subunit">
    <text evidence="12">Component of the replication restart primosome.</text>
</comment>
<evidence type="ECO:0000256" key="13">
    <source>
        <dbReference type="SAM" id="MobiDB-lite"/>
    </source>
</evidence>
<dbReference type="EMBL" id="LSCR01000029">
    <property type="protein sequence ID" value="KXB33902.1"/>
    <property type="molecule type" value="Genomic_DNA"/>
</dbReference>
<dbReference type="SMART" id="SM00487">
    <property type="entry name" value="DEXDc"/>
    <property type="match status" value="1"/>
</dbReference>
<keyword evidence="6 12" id="KW-0347">Helicase</keyword>
<dbReference type="Gene3D" id="3.40.50.300">
    <property type="entry name" value="P-loop containing nucleotide triphosphate hydrolases"/>
    <property type="match status" value="2"/>
</dbReference>
<feature type="binding site" evidence="12">
    <location>
        <position position="479"/>
    </location>
    <ligand>
        <name>Zn(2+)</name>
        <dbReference type="ChEBI" id="CHEBI:29105"/>
        <label>2</label>
    </ligand>
</feature>
<keyword evidence="2 12" id="KW-0235">DNA replication</keyword>
<organism evidence="16 17">
    <name type="scientific">Atopobium deltae</name>
    <dbReference type="NCBI Taxonomy" id="1393034"/>
    <lineage>
        <taxon>Bacteria</taxon>
        <taxon>Bacillati</taxon>
        <taxon>Actinomycetota</taxon>
        <taxon>Coriobacteriia</taxon>
        <taxon>Coriobacteriales</taxon>
        <taxon>Atopobiaceae</taxon>
        <taxon>Atopobium</taxon>
    </lineage>
</organism>
<dbReference type="Proteomes" id="UP000070675">
    <property type="component" value="Unassembled WGS sequence"/>
</dbReference>
<feature type="domain" description="Helicase ATP-binding" evidence="14">
    <location>
        <begin position="234"/>
        <end position="400"/>
    </location>
</feature>
<dbReference type="GO" id="GO:0008270">
    <property type="term" value="F:zinc ion binding"/>
    <property type="evidence" value="ECO:0007669"/>
    <property type="project" value="UniProtKB-UniRule"/>
</dbReference>
<feature type="domain" description="Helicase C-terminal" evidence="15">
    <location>
        <begin position="508"/>
        <end position="697"/>
    </location>
</feature>
<comment type="similarity">
    <text evidence="12">Belongs to the helicase family. PriA subfamily.</text>
</comment>
<reference evidence="17" key="1">
    <citation type="submission" date="2016-01" db="EMBL/GenBank/DDBJ databases">
        <authorList>
            <person name="Mitreva M."/>
            <person name="Pepin K.H."/>
            <person name="Mihindukulasuriya K.A."/>
            <person name="Fulton R."/>
            <person name="Fronick C."/>
            <person name="O'Laughlin M."/>
            <person name="Miner T."/>
            <person name="Herter B."/>
            <person name="Rosa B.A."/>
            <person name="Cordes M."/>
            <person name="Tomlinson C."/>
            <person name="Wollam A."/>
            <person name="Palsikar V.B."/>
            <person name="Mardis E.R."/>
            <person name="Wilson R.K."/>
        </authorList>
    </citation>
    <scope>NUCLEOTIDE SEQUENCE [LARGE SCALE GENOMIC DNA]</scope>
    <source>
        <strain evidence="17">DNF00019</strain>
    </source>
</reference>
<dbReference type="GO" id="GO:1990077">
    <property type="term" value="C:primosome complex"/>
    <property type="evidence" value="ECO:0007669"/>
    <property type="project" value="UniProtKB-UniRule"/>
</dbReference>
<accession>A0A133XSH9</accession>
<dbReference type="GO" id="GO:0006270">
    <property type="term" value="P:DNA replication initiation"/>
    <property type="evidence" value="ECO:0007669"/>
    <property type="project" value="TreeGrafter"/>
</dbReference>
<evidence type="ECO:0000256" key="10">
    <source>
        <dbReference type="ARBA" id="ARBA00023235"/>
    </source>
</evidence>
<evidence type="ECO:0000256" key="12">
    <source>
        <dbReference type="HAMAP-Rule" id="MF_00983"/>
    </source>
</evidence>
<keyword evidence="17" id="KW-1185">Reference proteome</keyword>
<dbReference type="SMART" id="SM00490">
    <property type="entry name" value="HELICc"/>
    <property type="match status" value="1"/>
</dbReference>
<dbReference type="InterPro" id="IPR011545">
    <property type="entry name" value="DEAD/DEAH_box_helicase_dom"/>
</dbReference>
<evidence type="ECO:0000256" key="9">
    <source>
        <dbReference type="ARBA" id="ARBA00023125"/>
    </source>
</evidence>
<dbReference type="Pfam" id="PF17764">
    <property type="entry name" value="PriA_3primeBD"/>
    <property type="match status" value="1"/>
</dbReference>
<dbReference type="PANTHER" id="PTHR30580:SF0">
    <property type="entry name" value="PRIMOSOMAL PROTEIN N"/>
    <property type="match status" value="1"/>
</dbReference>
<evidence type="ECO:0000313" key="16">
    <source>
        <dbReference type="EMBL" id="KXB33902.1"/>
    </source>
</evidence>
<comment type="catalytic activity">
    <reaction evidence="12">
        <text>Couples ATP hydrolysis with the unwinding of duplex DNA by translocating in the 3'-5' direction.</text>
        <dbReference type="EC" id="5.6.2.4"/>
    </reaction>
</comment>
<dbReference type="PANTHER" id="PTHR30580">
    <property type="entry name" value="PRIMOSOMAL PROTEIN N"/>
    <property type="match status" value="1"/>
</dbReference>
<comment type="caution">
    <text evidence="16">The sequence shown here is derived from an EMBL/GenBank/DDBJ whole genome shotgun (WGS) entry which is preliminary data.</text>
</comment>
<dbReference type="Gene3D" id="3.40.1440.60">
    <property type="entry name" value="PriA, 3(prime) DNA-binding domain"/>
    <property type="match status" value="1"/>
</dbReference>
<keyword evidence="7 12" id="KW-0862">Zinc</keyword>
<sequence length="826" mass="89532">MFASVVVDIPTRALSTAFDYAVPEQLEHSCQVGTTVLVPFSGRRCVGYVIDLLDQPPAGISPDAIKSIERILAPAAFDEKAVELAFWMSDEYAASISECLRLFIAPGQTLKMVRDSSSGAWELQGAADAAVDARWVRLHTDEAAQNFVPRANAARQRMIIQALQQGPLRVSELTATLGSSSATLKTLASKGVVDIYTKRQIRDLADTSLSSAVALAPKQLTDEQQHALDTIRAARARACGDVVLIDGVTGSGKTEVYLNAISEVLEQGREAIVLVPEISLTAQTVGRFRSRFGEKVCVLHSRLSVGERYDQWDMLRRGVAQVVVGARSALFAPLANLGLIVIDEEHEYSYKQDTSPRYHAREVAQRLAQLHGAALVLGSATPSLESLARTQCGSFADSHWERVCMSSRPGTICMPQVQIVDMTEQFAAGHRSIFSEPLTQALHEVVARKQKAVLMLNRRGFANFLMCRECGCVPSCSHCSTSLTYHERTHALMCHSCGRSWSIRAWPDPSTHCPNCGSRYLAQFGVGTQRVEDELRILLGGEACSAAEKGSTAEKPAPAEKGAPNSTVASAVDIIRMDADTTKTKDGHQRLLEAFDASPCAVLIGTQMIAKGLDFPEVTLVGVINADTTLKLPDFRAAERSYSLLEQVAGRAGRGVCAGRVIIQSYWASHPAIQAVCTHNRAAFIRQELQDRKEAYYPPYARLSNVIVWGSNQAQVRQAVEKLACSIRQELEGREGWVLLGPADCVKSRVQDRYRMHVVLKSPLDSEPAALLSDCVAQVAQSSVGAPTSGGAGAKADARSDARPGARSATKTGIRMAIDVDTYDLL</sequence>
<dbReference type="AlphaFoldDB" id="A0A133XSH9"/>
<dbReference type="InterPro" id="IPR041236">
    <property type="entry name" value="PriA_C"/>
</dbReference>
<evidence type="ECO:0000256" key="5">
    <source>
        <dbReference type="ARBA" id="ARBA00022801"/>
    </source>
</evidence>
<dbReference type="Pfam" id="PF00271">
    <property type="entry name" value="Helicase_C"/>
    <property type="match status" value="1"/>
</dbReference>
<dbReference type="PROSITE" id="PS51194">
    <property type="entry name" value="HELICASE_CTER"/>
    <property type="match status" value="1"/>
</dbReference>
<feature type="binding site" evidence="12">
    <location>
        <position position="497"/>
    </location>
    <ligand>
        <name>Zn(2+)</name>
        <dbReference type="ChEBI" id="CHEBI:29105"/>
        <label>2</label>
    </ligand>
</feature>
<dbReference type="FunFam" id="3.40.50.300:FF:000489">
    <property type="entry name" value="Primosome assembly protein PriA"/>
    <property type="match status" value="1"/>
</dbReference>
<dbReference type="NCBIfam" id="TIGR00595">
    <property type="entry name" value="priA"/>
    <property type="match status" value="1"/>
</dbReference>
<dbReference type="GO" id="GO:0016887">
    <property type="term" value="F:ATP hydrolysis activity"/>
    <property type="evidence" value="ECO:0007669"/>
    <property type="project" value="RHEA"/>
</dbReference>
<dbReference type="GO" id="GO:0006302">
    <property type="term" value="P:double-strand break repair"/>
    <property type="evidence" value="ECO:0007669"/>
    <property type="project" value="InterPro"/>
</dbReference>
<protein>
    <recommendedName>
        <fullName evidence="12">Replication restart protein PriA</fullName>
    </recommendedName>
    <alternativeName>
        <fullName evidence="12">ATP-dependent DNA helicase PriA</fullName>
        <ecNumber evidence="12">5.6.2.4</ecNumber>
    </alternativeName>
    <alternativeName>
        <fullName evidence="12">DNA 3'-5' helicase PriA</fullName>
    </alternativeName>
</protein>
<keyword evidence="5 12" id="KW-0378">Hydrolase</keyword>
<evidence type="ECO:0000256" key="11">
    <source>
        <dbReference type="ARBA" id="ARBA00048988"/>
    </source>
</evidence>
<dbReference type="InterPro" id="IPR042115">
    <property type="entry name" value="PriA_3primeBD_sf"/>
</dbReference>
<gene>
    <name evidence="12" type="primary">priA</name>
    <name evidence="16" type="ORF">HMPREF3192_01132</name>
</gene>
<comment type="catalytic activity">
    <reaction evidence="11 12">
        <text>ATP + H2O = ADP + phosphate + H(+)</text>
        <dbReference type="Rhea" id="RHEA:13065"/>
        <dbReference type="ChEBI" id="CHEBI:15377"/>
        <dbReference type="ChEBI" id="CHEBI:15378"/>
        <dbReference type="ChEBI" id="CHEBI:30616"/>
        <dbReference type="ChEBI" id="CHEBI:43474"/>
        <dbReference type="ChEBI" id="CHEBI:456216"/>
        <dbReference type="EC" id="5.6.2.4"/>
    </reaction>
</comment>
<comment type="cofactor">
    <cofactor evidence="12">
        <name>Zn(2+)</name>
        <dbReference type="ChEBI" id="CHEBI:29105"/>
    </cofactor>
    <text evidence="12">Binds 2 zinc ions per subunit.</text>
</comment>
<evidence type="ECO:0000259" key="14">
    <source>
        <dbReference type="PROSITE" id="PS51192"/>
    </source>
</evidence>
<dbReference type="PROSITE" id="PS51192">
    <property type="entry name" value="HELICASE_ATP_BIND_1"/>
    <property type="match status" value="1"/>
</dbReference>
<feature type="binding site" evidence="12">
    <location>
        <position position="476"/>
    </location>
    <ligand>
        <name>Zn(2+)</name>
        <dbReference type="ChEBI" id="CHEBI:29105"/>
        <label>2</label>
    </ligand>
</feature>
<dbReference type="CDD" id="cd17929">
    <property type="entry name" value="DEXHc_priA"/>
    <property type="match status" value="1"/>
</dbReference>
<keyword evidence="10 12" id="KW-0413">Isomerase</keyword>
<dbReference type="Pfam" id="PF18074">
    <property type="entry name" value="PriA_C"/>
    <property type="match status" value="1"/>
</dbReference>
<keyword evidence="8 12" id="KW-0067">ATP-binding</keyword>
<dbReference type="RefSeq" id="WP_082715660.1">
    <property type="nucleotide sequence ID" value="NZ_KQ959507.1"/>
</dbReference>
<keyword evidence="3 12" id="KW-0479">Metal-binding</keyword>
<evidence type="ECO:0000256" key="6">
    <source>
        <dbReference type="ARBA" id="ARBA00022806"/>
    </source>
</evidence>
<evidence type="ECO:0000256" key="7">
    <source>
        <dbReference type="ARBA" id="ARBA00022833"/>
    </source>
</evidence>
<evidence type="ECO:0000256" key="3">
    <source>
        <dbReference type="ARBA" id="ARBA00022723"/>
    </source>
</evidence>
<evidence type="ECO:0000259" key="15">
    <source>
        <dbReference type="PROSITE" id="PS51194"/>
    </source>
</evidence>
<dbReference type="GO" id="GO:0005524">
    <property type="term" value="F:ATP binding"/>
    <property type="evidence" value="ECO:0007669"/>
    <property type="project" value="UniProtKB-UniRule"/>
</dbReference>
<dbReference type="OrthoDB" id="3177118at2"/>
<dbReference type="GO" id="GO:0043138">
    <property type="term" value="F:3'-5' DNA helicase activity"/>
    <property type="evidence" value="ECO:0007669"/>
    <property type="project" value="UniProtKB-EC"/>
</dbReference>
<keyword evidence="9 12" id="KW-0238">DNA-binding</keyword>
<feature type="binding site" evidence="12">
    <location>
        <position position="467"/>
    </location>
    <ligand>
        <name>Zn(2+)</name>
        <dbReference type="ChEBI" id="CHEBI:29105"/>
        <label>1</label>
    </ligand>
</feature>
<dbReference type="InterPro" id="IPR014001">
    <property type="entry name" value="Helicase_ATP-bd"/>
</dbReference>
<dbReference type="STRING" id="1393034.HMPREF3192_01132"/>
<evidence type="ECO:0000256" key="2">
    <source>
        <dbReference type="ARBA" id="ARBA00022705"/>
    </source>
</evidence>
<feature type="binding site" evidence="12">
    <location>
        <position position="516"/>
    </location>
    <ligand>
        <name>Zn(2+)</name>
        <dbReference type="ChEBI" id="CHEBI:29105"/>
        <label>1</label>
    </ligand>
</feature>
<feature type="region of interest" description="Disordered" evidence="13">
    <location>
        <begin position="784"/>
        <end position="810"/>
    </location>
</feature>
<dbReference type="Pfam" id="PF00270">
    <property type="entry name" value="DEAD"/>
    <property type="match status" value="1"/>
</dbReference>
<feature type="binding site" evidence="12">
    <location>
        <position position="494"/>
    </location>
    <ligand>
        <name>Zn(2+)</name>
        <dbReference type="ChEBI" id="CHEBI:29105"/>
        <label>2</label>
    </ligand>
</feature>
<dbReference type="EC" id="5.6.2.4" evidence="12"/>
<evidence type="ECO:0000313" key="17">
    <source>
        <dbReference type="Proteomes" id="UP000070675"/>
    </source>
</evidence>
<dbReference type="InterPro" id="IPR027417">
    <property type="entry name" value="P-loop_NTPase"/>
</dbReference>
<evidence type="ECO:0000256" key="1">
    <source>
        <dbReference type="ARBA" id="ARBA00022515"/>
    </source>
</evidence>
<proteinExistence type="inferred from homology"/>
<comment type="function">
    <text evidence="12">Initiates the restart of stalled replication forks, which reloads the replicative helicase on sites other than the origin of replication. Recognizes and binds to abandoned replication forks and remodels them to uncover a helicase loading site. Promotes assembly of the primosome at these replication forks.</text>
</comment>
<dbReference type="GO" id="GO:0006310">
    <property type="term" value="P:DNA recombination"/>
    <property type="evidence" value="ECO:0007669"/>
    <property type="project" value="InterPro"/>
</dbReference>
<dbReference type="SUPFAM" id="SSF52540">
    <property type="entry name" value="P-loop containing nucleoside triphosphate hydrolases"/>
    <property type="match status" value="2"/>
</dbReference>
<dbReference type="GO" id="GO:0003677">
    <property type="term" value="F:DNA binding"/>
    <property type="evidence" value="ECO:0007669"/>
    <property type="project" value="UniProtKB-UniRule"/>
</dbReference>